<keyword evidence="6" id="KW-1185">Reference proteome</keyword>
<comment type="caution">
    <text evidence="5">The sequence shown here is derived from an EMBL/GenBank/DDBJ whole genome shotgun (WGS) entry which is preliminary data.</text>
</comment>
<sequence length="181" mass="19815">MFARTQRLTLRPRWPEDAAAITRAVAHESVVTKLAHLPWPYTQADAEAWLAMPRPKIDATCLILEHCGERPRLIGAIGIEETANGAELGYWLTPDAWGRGYATEAGHAMIGIARHALGLRRLRAGYYQGNEASGNVLRKLGFRETGAATRPCRALRRDVPSVEMACDLDVSDVPADLCLAA</sequence>
<feature type="domain" description="N-acetyltransferase" evidence="4">
    <location>
        <begin position="8"/>
        <end position="169"/>
    </location>
</feature>
<dbReference type="PANTHER" id="PTHR43792:SF8">
    <property type="entry name" value="[RIBOSOMAL PROTEIN US5]-ALANINE N-ACETYLTRANSFERASE"/>
    <property type="match status" value="1"/>
</dbReference>
<evidence type="ECO:0000256" key="2">
    <source>
        <dbReference type="ARBA" id="ARBA00023315"/>
    </source>
</evidence>
<dbReference type="InterPro" id="IPR016181">
    <property type="entry name" value="Acyl_CoA_acyltransferase"/>
</dbReference>
<dbReference type="Gene3D" id="3.40.630.30">
    <property type="match status" value="1"/>
</dbReference>
<proteinExistence type="inferred from homology"/>
<name>A0ABT8ZXE5_9SPHN</name>
<dbReference type="EMBL" id="JAUQSZ010000003">
    <property type="protein sequence ID" value="MDO7841968.1"/>
    <property type="molecule type" value="Genomic_DNA"/>
</dbReference>
<evidence type="ECO:0000259" key="4">
    <source>
        <dbReference type="PROSITE" id="PS51186"/>
    </source>
</evidence>
<organism evidence="5 6">
    <name type="scientific">Sphingomonas immobilis</name>
    <dbReference type="NCBI Taxonomy" id="3063997"/>
    <lineage>
        <taxon>Bacteria</taxon>
        <taxon>Pseudomonadati</taxon>
        <taxon>Pseudomonadota</taxon>
        <taxon>Alphaproteobacteria</taxon>
        <taxon>Sphingomonadales</taxon>
        <taxon>Sphingomonadaceae</taxon>
        <taxon>Sphingomonas</taxon>
    </lineage>
</organism>
<comment type="similarity">
    <text evidence="3">Belongs to the acetyltransferase family. RimJ subfamily.</text>
</comment>
<evidence type="ECO:0000313" key="5">
    <source>
        <dbReference type="EMBL" id="MDO7841968.1"/>
    </source>
</evidence>
<dbReference type="Pfam" id="PF13302">
    <property type="entry name" value="Acetyltransf_3"/>
    <property type="match status" value="1"/>
</dbReference>
<evidence type="ECO:0000313" key="6">
    <source>
        <dbReference type="Proteomes" id="UP001176468"/>
    </source>
</evidence>
<keyword evidence="1" id="KW-0808">Transferase</keyword>
<dbReference type="InterPro" id="IPR051531">
    <property type="entry name" value="N-acetyltransferase"/>
</dbReference>
<dbReference type="PANTHER" id="PTHR43792">
    <property type="entry name" value="GNAT FAMILY, PUTATIVE (AFU_ORTHOLOGUE AFUA_3G00765)-RELATED-RELATED"/>
    <property type="match status" value="1"/>
</dbReference>
<dbReference type="Proteomes" id="UP001176468">
    <property type="component" value="Unassembled WGS sequence"/>
</dbReference>
<accession>A0ABT8ZXE5</accession>
<gene>
    <name evidence="5" type="ORF">Q5H94_06505</name>
</gene>
<dbReference type="SUPFAM" id="SSF55729">
    <property type="entry name" value="Acyl-CoA N-acyltransferases (Nat)"/>
    <property type="match status" value="1"/>
</dbReference>
<evidence type="ECO:0000256" key="1">
    <source>
        <dbReference type="ARBA" id="ARBA00022679"/>
    </source>
</evidence>
<dbReference type="PROSITE" id="PS51186">
    <property type="entry name" value="GNAT"/>
    <property type="match status" value="1"/>
</dbReference>
<dbReference type="RefSeq" id="WP_304560422.1">
    <property type="nucleotide sequence ID" value="NZ_JAUQSZ010000003.1"/>
</dbReference>
<reference evidence="5" key="1">
    <citation type="submission" date="2023-07" db="EMBL/GenBank/DDBJ databases">
        <authorList>
            <person name="Kim M.K."/>
        </authorList>
    </citation>
    <scope>NUCLEOTIDE SEQUENCE</scope>
    <source>
        <strain evidence="5">CA1-15</strain>
    </source>
</reference>
<evidence type="ECO:0000256" key="3">
    <source>
        <dbReference type="ARBA" id="ARBA00038502"/>
    </source>
</evidence>
<dbReference type="InterPro" id="IPR000182">
    <property type="entry name" value="GNAT_dom"/>
</dbReference>
<keyword evidence="2" id="KW-0012">Acyltransferase</keyword>
<protein>
    <submittedName>
        <fullName evidence="5">GNAT family N-acetyltransferase</fullName>
    </submittedName>
</protein>